<feature type="region of interest" description="Disordered" evidence="1">
    <location>
        <begin position="98"/>
        <end position="128"/>
    </location>
</feature>
<dbReference type="AlphaFoldDB" id="A0A1Q3BV68"/>
<feature type="signal peptide" evidence="2">
    <location>
        <begin position="1"/>
        <end position="18"/>
    </location>
</feature>
<reference evidence="4" key="1">
    <citation type="submission" date="2016-04" db="EMBL/GenBank/DDBJ databases">
        <title>Cephalotus genome sequencing.</title>
        <authorList>
            <person name="Fukushima K."/>
            <person name="Hasebe M."/>
            <person name="Fang X."/>
        </authorList>
    </citation>
    <scope>NUCLEOTIDE SEQUENCE [LARGE SCALE GENOMIC DNA]</scope>
    <source>
        <strain evidence="4">cv. St1</strain>
    </source>
</reference>
<dbReference type="Gene3D" id="1.20.5.170">
    <property type="match status" value="1"/>
</dbReference>
<protein>
    <submittedName>
        <fullName evidence="3">Uncharacterized protein</fullName>
    </submittedName>
</protein>
<accession>A0A1Q3BV68</accession>
<evidence type="ECO:0000256" key="2">
    <source>
        <dbReference type="SAM" id="SignalP"/>
    </source>
</evidence>
<sequence length="204" mass="24361">MQAFLMWCIISKVEFCYPLFMLHTMVRAFTQKKIVLPFGCILTNSFRYHEVYLEGEIGTKLKKEDTYNKSTLNRMGWKKQDGNWIYCPKSDQTQRINREEQEEIPPWEGHETVQEAAHSRSHTRGSSSTSEYDRIVDFMSSRFDALNVRFDSLEASIDEKFKSIHSRFDHLEKEHKMIRTNFEAIEDTIYYDLDVNKRHLKRLE</sequence>
<gene>
    <name evidence="3" type="ORF">CFOL_v3_15238</name>
</gene>
<evidence type="ECO:0000313" key="4">
    <source>
        <dbReference type="Proteomes" id="UP000187406"/>
    </source>
</evidence>
<feature type="chain" id="PRO_5012546630" evidence="2">
    <location>
        <begin position="19"/>
        <end position="204"/>
    </location>
</feature>
<dbReference type="EMBL" id="BDDD01000937">
    <property type="protein sequence ID" value="GAV71748.1"/>
    <property type="molecule type" value="Genomic_DNA"/>
</dbReference>
<proteinExistence type="predicted"/>
<keyword evidence="4" id="KW-1185">Reference proteome</keyword>
<name>A0A1Q3BV68_CEPFO</name>
<dbReference type="InParanoid" id="A0A1Q3BV68"/>
<evidence type="ECO:0000313" key="3">
    <source>
        <dbReference type="EMBL" id="GAV71748.1"/>
    </source>
</evidence>
<dbReference type="OrthoDB" id="1836676at2759"/>
<organism evidence="3 4">
    <name type="scientific">Cephalotus follicularis</name>
    <name type="common">Albany pitcher plant</name>
    <dbReference type="NCBI Taxonomy" id="3775"/>
    <lineage>
        <taxon>Eukaryota</taxon>
        <taxon>Viridiplantae</taxon>
        <taxon>Streptophyta</taxon>
        <taxon>Embryophyta</taxon>
        <taxon>Tracheophyta</taxon>
        <taxon>Spermatophyta</taxon>
        <taxon>Magnoliopsida</taxon>
        <taxon>eudicotyledons</taxon>
        <taxon>Gunneridae</taxon>
        <taxon>Pentapetalae</taxon>
        <taxon>rosids</taxon>
        <taxon>fabids</taxon>
        <taxon>Oxalidales</taxon>
        <taxon>Cephalotaceae</taxon>
        <taxon>Cephalotus</taxon>
    </lineage>
</organism>
<keyword evidence="2" id="KW-0732">Signal</keyword>
<comment type="caution">
    <text evidence="3">The sequence shown here is derived from an EMBL/GenBank/DDBJ whole genome shotgun (WGS) entry which is preliminary data.</text>
</comment>
<dbReference type="Proteomes" id="UP000187406">
    <property type="component" value="Unassembled WGS sequence"/>
</dbReference>
<evidence type="ECO:0000256" key="1">
    <source>
        <dbReference type="SAM" id="MobiDB-lite"/>
    </source>
</evidence>